<proteinExistence type="predicted"/>
<dbReference type="Proteomes" id="UP000652761">
    <property type="component" value="Unassembled WGS sequence"/>
</dbReference>
<evidence type="ECO:0000256" key="1">
    <source>
        <dbReference type="SAM" id="MobiDB-lite"/>
    </source>
</evidence>
<keyword evidence="3" id="KW-1185">Reference proteome</keyword>
<feature type="region of interest" description="Disordered" evidence="1">
    <location>
        <begin position="1"/>
        <end position="24"/>
    </location>
</feature>
<feature type="region of interest" description="Disordered" evidence="1">
    <location>
        <begin position="44"/>
        <end position="151"/>
    </location>
</feature>
<feature type="compositionally biased region" description="Gly residues" evidence="1">
    <location>
        <begin position="120"/>
        <end position="133"/>
    </location>
</feature>
<gene>
    <name evidence="2" type="ORF">Taro_055278</name>
</gene>
<feature type="compositionally biased region" description="Polar residues" evidence="1">
    <location>
        <begin position="1"/>
        <end position="13"/>
    </location>
</feature>
<reference evidence="2" key="1">
    <citation type="submission" date="2017-07" db="EMBL/GenBank/DDBJ databases">
        <title>Taro Niue Genome Assembly and Annotation.</title>
        <authorList>
            <person name="Atibalentja N."/>
            <person name="Keating K."/>
            <person name="Fields C.J."/>
        </authorList>
    </citation>
    <scope>NUCLEOTIDE SEQUENCE</scope>
    <source>
        <strain evidence="2">Niue_2</strain>
        <tissue evidence="2">Leaf</tissue>
    </source>
</reference>
<sequence length="186" mass="18644">MLISSIVKNTAGSPPSVEAGGWMARGRAGGHLDRIRAWTKDAAEVESTAGSGSTAGRWPLAVASGAPRAAEEGEGPNAGVRLGGAIPPRAAGEEEGPNGGKALDQEAASAKLGGVAPGSKIGGGEGSWKGGEGSTDKEEDSGEISGSHPLQLINQTKHHGVVLRCICFVISDSGGVKTVPSQEEQE</sequence>
<comment type="caution">
    <text evidence="2">The sequence shown here is derived from an EMBL/GenBank/DDBJ whole genome shotgun (WGS) entry which is preliminary data.</text>
</comment>
<name>A0A843XQK8_COLES</name>
<dbReference type="EMBL" id="NMUH01012442">
    <property type="protein sequence ID" value="MQM22228.1"/>
    <property type="molecule type" value="Genomic_DNA"/>
</dbReference>
<accession>A0A843XQK8</accession>
<dbReference type="AlphaFoldDB" id="A0A843XQK8"/>
<organism evidence="2 3">
    <name type="scientific">Colocasia esculenta</name>
    <name type="common">Wild taro</name>
    <name type="synonym">Arum esculentum</name>
    <dbReference type="NCBI Taxonomy" id="4460"/>
    <lineage>
        <taxon>Eukaryota</taxon>
        <taxon>Viridiplantae</taxon>
        <taxon>Streptophyta</taxon>
        <taxon>Embryophyta</taxon>
        <taxon>Tracheophyta</taxon>
        <taxon>Spermatophyta</taxon>
        <taxon>Magnoliopsida</taxon>
        <taxon>Liliopsida</taxon>
        <taxon>Araceae</taxon>
        <taxon>Aroideae</taxon>
        <taxon>Colocasieae</taxon>
        <taxon>Colocasia</taxon>
    </lineage>
</organism>
<evidence type="ECO:0000313" key="3">
    <source>
        <dbReference type="Proteomes" id="UP000652761"/>
    </source>
</evidence>
<protein>
    <submittedName>
        <fullName evidence="2">Uncharacterized protein</fullName>
    </submittedName>
</protein>
<evidence type="ECO:0000313" key="2">
    <source>
        <dbReference type="EMBL" id="MQM22228.1"/>
    </source>
</evidence>